<reference evidence="1 2" key="2">
    <citation type="journal article" date="2018" name="Hortic Res">
        <title>Improved Brassica rapa reference genome by single-molecule sequencing and chromosome conformation capture technologies.</title>
        <authorList>
            <person name="Zhang L."/>
            <person name="Cai X."/>
            <person name="Wu J."/>
            <person name="Liu M."/>
            <person name="Grob S."/>
            <person name="Cheng F."/>
            <person name="Liang J."/>
            <person name="Cai C."/>
            <person name="Liu Z."/>
            <person name="Liu B."/>
            <person name="Wang F."/>
            <person name="Li S."/>
            <person name="Liu F."/>
            <person name="Li X."/>
            <person name="Cheng L."/>
            <person name="Yang W."/>
            <person name="Li M.H."/>
            <person name="Grossniklaus U."/>
            <person name="Zheng H."/>
            <person name="Wang X."/>
        </authorList>
    </citation>
    <scope>NUCLEOTIDE SEQUENCE [LARGE SCALE GENOMIC DNA]</scope>
    <source>
        <strain evidence="1 2">cv. Chiifu-401-42</strain>
    </source>
</reference>
<keyword evidence="2" id="KW-1185">Reference proteome</keyword>
<proteinExistence type="predicted"/>
<evidence type="ECO:0000313" key="1">
    <source>
        <dbReference type="EnsemblPlants" id="Bra018222.1-P"/>
    </source>
</evidence>
<dbReference type="Gramene" id="Bra018222.1">
    <property type="protein sequence ID" value="Bra018222.1-P"/>
    <property type="gene ID" value="Bra018222"/>
</dbReference>
<name>M4DNY4_BRACM</name>
<dbReference type="Gene3D" id="1.20.120.1750">
    <property type="match status" value="1"/>
</dbReference>
<dbReference type="InParanoid" id="M4DNY4"/>
<protein>
    <submittedName>
        <fullName evidence="1">Uncharacterized protein</fullName>
    </submittedName>
</protein>
<dbReference type="Proteomes" id="UP000011750">
    <property type="component" value="Chromosome A06"/>
</dbReference>
<accession>M4DNY4</accession>
<reference evidence="1 2" key="1">
    <citation type="journal article" date="2011" name="Nat. Genet.">
        <title>The genome of the mesopolyploid crop species Brassica rapa.</title>
        <authorList>
            <consortium name="Brassica rapa Genome Sequencing Project Consortium"/>
            <person name="Wang X."/>
            <person name="Wang H."/>
            <person name="Wang J."/>
            <person name="Sun R."/>
            <person name="Wu J."/>
            <person name="Liu S."/>
            <person name="Bai Y."/>
            <person name="Mun J.H."/>
            <person name="Bancroft I."/>
            <person name="Cheng F."/>
            <person name="Huang S."/>
            <person name="Li X."/>
            <person name="Hua W."/>
            <person name="Wang J."/>
            <person name="Wang X."/>
            <person name="Freeling M."/>
            <person name="Pires J.C."/>
            <person name="Paterson A.H."/>
            <person name="Chalhoub B."/>
            <person name="Wang B."/>
            <person name="Hayward A."/>
            <person name="Sharpe A.G."/>
            <person name="Park B.S."/>
            <person name="Weisshaar B."/>
            <person name="Liu B."/>
            <person name="Li B."/>
            <person name="Liu B."/>
            <person name="Tong C."/>
            <person name="Song C."/>
            <person name="Duran C."/>
            <person name="Peng C."/>
            <person name="Geng C."/>
            <person name="Koh C."/>
            <person name="Lin C."/>
            <person name="Edwards D."/>
            <person name="Mu D."/>
            <person name="Shen D."/>
            <person name="Soumpourou E."/>
            <person name="Li F."/>
            <person name="Fraser F."/>
            <person name="Conant G."/>
            <person name="Lassalle G."/>
            <person name="King G.J."/>
            <person name="Bonnema G."/>
            <person name="Tang H."/>
            <person name="Wang H."/>
            <person name="Belcram H."/>
            <person name="Zhou H."/>
            <person name="Hirakawa H."/>
            <person name="Abe H."/>
            <person name="Guo H."/>
            <person name="Wang H."/>
            <person name="Jin H."/>
            <person name="Parkin I.A."/>
            <person name="Batley J."/>
            <person name="Kim J.S."/>
            <person name="Just J."/>
            <person name="Li J."/>
            <person name="Xu J."/>
            <person name="Deng J."/>
            <person name="Kim J.A."/>
            <person name="Li J."/>
            <person name="Yu J."/>
            <person name="Meng J."/>
            <person name="Wang J."/>
            <person name="Min J."/>
            <person name="Poulain J."/>
            <person name="Wang J."/>
            <person name="Hatakeyama K."/>
            <person name="Wu K."/>
            <person name="Wang L."/>
            <person name="Fang L."/>
            <person name="Trick M."/>
            <person name="Links M.G."/>
            <person name="Zhao M."/>
            <person name="Jin M."/>
            <person name="Ramchiary N."/>
            <person name="Drou N."/>
            <person name="Berkman P.J."/>
            <person name="Cai Q."/>
            <person name="Huang Q."/>
            <person name="Li R."/>
            <person name="Tabata S."/>
            <person name="Cheng S."/>
            <person name="Zhang S."/>
            <person name="Zhang S."/>
            <person name="Huang S."/>
            <person name="Sato S."/>
            <person name="Sun S."/>
            <person name="Kwon S.J."/>
            <person name="Choi S.R."/>
            <person name="Lee T.H."/>
            <person name="Fan W."/>
            <person name="Zhao X."/>
            <person name="Tan X."/>
            <person name="Xu X."/>
            <person name="Wang Y."/>
            <person name="Qiu Y."/>
            <person name="Yin Y."/>
            <person name="Li Y."/>
            <person name="Du Y."/>
            <person name="Liao Y."/>
            <person name="Lim Y."/>
            <person name="Narusaka Y."/>
            <person name="Wang Y."/>
            <person name="Wang Z."/>
            <person name="Li Z."/>
            <person name="Wang Z."/>
            <person name="Xiong Z."/>
            <person name="Zhang Z."/>
        </authorList>
    </citation>
    <scope>NUCLEOTIDE SEQUENCE [LARGE SCALE GENOMIC DNA]</scope>
    <source>
        <strain evidence="1 2">cv. Chiifu-401-42</strain>
    </source>
</reference>
<reference evidence="1" key="3">
    <citation type="submission" date="2023-03" db="UniProtKB">
        <authorList>
            <consortium name="EnsemblPlants"/>
        </authorList>
    </citation>
    <scope>IDENTIFICATION</scope>
    <source>
        <strain evidence="1">cv. Chiifu-401-42</strain>
    </source>
</reference>
<organism evidence="1 2">
    <name type="scientific">Brassica campestris</name>
    <name type="common">Field mustard</name>
    <dbReference type="NCBI Taxonomy" id="3711"/>
    <lineage>
        <taxon>Eukaryota</taxon>
        <taxon>Viridiplantae</taxon>
        <taxon>Streptophyta</taxon>
        <taxon>Embryophyta</taxon>
        <taxon>Tracheophyta</taxon>
        <taxon>Spermatophyta</taxon>
        <taxon>Magnoliopsida</taxon>
        <taxon>eudicotyledons</taxon>
        <taxon>Gunneridae</taxon>
        <taxon>Pentapetalae</taxon>
        <taxon>rosids</taxon>
        <taxon>malvids</taxon>
        <taxon>Brassicales</taxon>
        <taxon>Brassicaceae</taxon>
        <taxon>Brassiceae</taxon>
        <taxon>Brassica</taxon>
    </lineage>
</organism>
<dbReference type="EnsemblPlants" id="Bra018222.1">
    <property type="protein sequence ID" value="Bra018222.1-P"/>
    <property type="gene ID" value="Bra018222"/>
</dbReference>
<sequence>MLKVDLRRTILSTPFSTPPCAILSTCLQEYENSKSELKAINENRVPRLTNDFGFNVRDVDAVKYYSLLMVQCRLVLKWSCAYVYFISMHQSAKKQYVAHLPEEATKPLLKYQDYQEELINQVLTFQFLQAQVVSHFKNHYL</sequence>
<dbReference type="HOGENOM" id="CLU_1828037_0_0_1"/>
<dbReference type="AlphaFoldDB" id="M4DNY4"/>
<evidence type="ECO:0000313" key="2">
    <source>
        <dbReference type="Proteomes" id="UP000011750"/>
    </source>
</evidence>